<keyword evidence="3" id="KW-1185">Reference proteome</keyword>
<evidence type="ECO:0000313" key="3">
    <source>
        <dbReference type="Proteomes" id="UP000237347"/>
    </source>
</evidence>
<comment type="caution">
    <text evidence="2">The sequence shown here is derived from an EMBL/GenBank/DDBJ whole genome shotgun (WGS) entry which is preliminary data.</text>
</comment>
<proteinExistence type="predicted"/>
<organism evidence="2 3">
    <name type="scientific">Quercus suber</name>
    <name type="common">Cork oak</name>
    <dbReference type="NCBI Taxonomy" id="58331"/>
    <lineage>
        <taxon>Eukaryota</taxon>
        <taxon>Viridiplantae</taxon>
        <taxon>Streptophyta</taxon>
        <taxon>Embryophyta</taxon>
        <taxon>Tracheophyta</taxon>
        <taxon>Spermatophyta</taxon>
        <taxon>Magnoliopsida</taxon>
        <taxon>eudicotyledons</taxon>
        <taxon>Gunneridae</taxon>
        <taxon>Pentapetalae</taxon>
        <taxon>rosids</taxon>
        <taxon>fabids</taxon>
        <taxon>Fagales</taxon>
        <taxon>Fagaceae</taxon>
        <taxon>Quercus</taxon>
    </lineage>
</organism>
<evidence type="ECO:0000313" key="2">
    <source>
        <dbReference type="EMBL" id="KAK7843044.1"/>
    </source>
</evidence>
<accession>A0AAW0KWU0</accession>
<name>A0AAW0KWU0_QUESU</name>
<dbReference type="AlphaFoldDB" id="A0AAW0KWU0"/>
<dbReference type="Pfam" id="PF13966">
    <property type="entry name" value="zf-RVT"/>
    <property type="match status" value="1"/>
</dbReference>
<dbReference type="EMBL" id="PKMF04000210">
    <property type="protein sequence ID" value="KAK7843044.1"/>
    <property type="molecule type" value="Genomic_DNA"/>
</dbReference>
<feature type="domain" description="Reverse transcriptase zinc-binding" evidence="1">
    <location>
        <begin position="93"/>
        <end position="133"/>
    </location>
</feature>
<evidence type="ECO:0000259" key="1">
    <source>
        <dbReference type="Pfam" id="PF13966"/>
    </source>
</evidence>
<dbReference type="Proteomes" id="UP000237347">
    <property type="component" value="Unassembled WGS sequence"/>
</dbReference>
<reference evidence="2 3" key="1">
    <citation type="journal article" date="2018" name="Sci. Data">
        <title>The draft genome sequence of cork oak.</title>
        <authorList>
            <person name="Ramos A.M."/>
            <person name="Usie A."/>
            <person name="Barbosa P."/>
            <person name="Barros P.M."/>
            <person name="Capote T."/>
            <person name="Chaves I."/>
            <person name="Simoes F."/>
            <person name="Abreu I."/>
            <person name="Carrasquinho I."/>
            <person name="Faro C."/>
            <person name="Guimaraes J.B."/>
            <person name="Mendonca D."/>
            <person name="Nobrega F."/>
            <person name="Rodrigues L."/>
            <person name="Saibo N.J.M."/>
            <person name="Varela M.C."/>
            <person name="Egas C."/>
            <person name="Matos J."/>
            <person name="Miguel C.M."/>
            <person name="Oliveira M.M."/>
            <person name="Ricardo C.P."/>
            <person name="Goncalves S."/>
        </authorList>
    </citation>
    <scope>NUCLEOTIDE SEQUENCE [LARGE SCALE GENOMIC DNA]</scope>
    <source>
        <strain evidence="3">cv. HL8</strain>
    </source>
</reference>
<gene>
    <name evidence="2" type="ORF">CFP56_012948</name>
</gene>
<sequence length="188" mass="21211">MGLVDERKLKYKDGGGVRDVLAVGGIITPTLCPLCNNASESIIHMLRDCPHFRLFWDSLAIPIQPNLFYGSNLEVWLRVNCVSQQKSFSGLNWVRDVLAARGIVTPTLCPLCNNASESIIHMLRDCPHFRLFWDSLAIPIQPNLFYGSNLEVWLRVNCVSQHKSFSGLNWGTVFPFGVWSLEFMALAQ</sequence>
<dbReference type="InterPro" id="IPR026960">
    <property type="entry name" value="RVT-Znf"/>
</dbReference>
<protein>
    <recommendedName>
        <fullName evidence="1">Reverse transcriptase zinc-binding domain-containing protein</fullName>
    </recommendedName>
</protein>